<dbReference type="Pfam" id="PF02687">
    <property type="entry name" value="FtsX"/>
    <property type="match status" value="1"/>
</dbReference>
<evidence type="ECO:0000313" key="14">
    <source>
        <dbReference type="EMBL" id="PIU24201.1"/>
    </source>
</evidence>
<sequence length="314" mass="35282">MTSDNAFFNFIIMTGRVFKMSMVSLWRNRLLSLATTVTIVLALFIISVFSLTIIIANKSATMLKEKVDLTVYLKDADTNDQVSAFEDIIKSRPEVKSVKYLSKDDALAAWQKSHADNSDIANVISASDNPLPRSFEIQTVNPEQIETVANFLDNQDYASLIQEISYKKTKDIVDRLIRITGFIKTLGLALSLIFMLVSVLIVYNTLRLTIYNRSDEIEIMKLVGASNSYVRAPFMIEGMAYGFLGAIISSIIFYTVYQMSLPPAEQYLEISGLSSSLFESLWLIIVLQFAIGLIMGALCSMVAMRRYLFGKNKK</sequence>
<proteinExistence type="inferred from homology"/>
<evidence type="ECO:0000259" key="12">
    <source>
        <dbReference type="Pfam" id="PF02687"/>
    </source>
</evidence>
<keyword evidence="6 11" id="KW-0812">Transmembrane</keyword>
<keyword evidence="9 10" id="KW-0131">Cell cycle</keyword>
<feature type="transmembrane region" description="Helical" evidence="11">
    <location>
        <begin position="182"/>
        <end position="203"/>
    </location>
</feature>
<evidence type="ECO:0000256" key="7">
    <source>
        <dbReference type="ARBA" id="ARBA00022989"/>
    </source>
</evidence>
<protein>
    <recommendedName>
        <fullName evidence="3 10">Cell division protein FtsX</fullName>
    </recommendedName>
</protein>
<evidence type="ECO:0000256" key="6">
    <source>
        <dbReference type="ARBA" id="ARBA00022692"/>
    </source>
</evidence>
<reference evidence="15" key="1">
    <citation type="submission" date="2017-09" db="EMBL/GenBank/DDBJ databases">
        <title>Depth-based differentiation of microbial function through sediment-hosted aquifers and enrichment of novel symbionts in the deep terrestrial subsurface.</title>
        <authorList>
            <person name="Probst A.J."/>
            <person name="Ladd B."/>
            <person name="Jarett J.K."/>
            <person name="Geller-Mcgrath D.E."/>
            <person name="Sieber C.M.K."/>
            <person name="Emerson J.B."/>
            <person name="Anantharaman K."/>
            <person name="Thomas B.C."/>
            <person name="Malmstrom R."/>
            <person name="Stieglmeier M."/>
            <person name="Klingl A."/>
            <person name="Woyke T."/>
            <person name="Ryan C.M."/>
            <person name="Banfield J.F."/>
        </authorList>
    </citation>
    <scope>NUCLEOTIDE SEQUENCE [LARGE SCALE GENOMIC DNA]</scope>
</reference>
<dbReference type="InterPro" id="IPR004513">
    <property type="entry name" value="FtsX"/>
</dbReference>
<keyword evidence="4 10" id="KW-1003">Cell membrane</keyword>
<dbReference type="EMBL" id="PEXI01000071">
    <property type="protein sequence ID" value="PIU24201.1"/>
    <property type="molecule type" value="Genomic_DNA"/>
</dbReference>
<gene>
    <name evidence="14" type="ORF">COT12_02275</name>
</gene>
<feature type="transmembrane region" description="Helical" evidence="11">
    <location>
        <begin position="280"/>
        <end position="304"/>
    </location>
</feature>
<evidence type="ECO:0000256" key="11">
    <source>
        <dbReference type="SAM" id="Phobius"/>
    </source>
</evidence>
<dbReference type="PANTHER" id="PTHR47755:SF1">
    <property type="entry name" value="CELL DIVISION PROTEIN FTSX"/>
    <property type="match status" value="1"/>
</dbReference>
<evidence type="ECO:0000256" key="1">
    <source>
        <dbReference type="ARBA" id="ARBA00004651"/>
    </source>
</evidence>
<feature type="transmembrane region" description="Helical" evidence="11">
    <location>
        <begin position="240"/>
        <end position="260"/>
    </location>
</feature>
<feature type="domain" description="FtsX extracellular" evidence="13">
    <location>
        <begin position="67"/>
        <end position="156"/>
    </location>
</feature>
<evidence type="ECO:0000256" key="10">
    <source>
        <dbReference type="PIRNR" id="PIRNR003097"/>
    </source>
</evidence>
<dbReference type="InterPro" id="IPR040690">
    <property type="entry name" value="FtsX_ECD"/>
</dbReference>
<dbReference type="PANTHER" id="PTHR47755">
    <property type="entry name" value="CELL DIVISION PROTEIN FTSX"/>
    <property type="match status" value="1"/>
</dbReference>
<evidence type="ECO:0000256" key="2">
    <source>
        <dbReference type="ARBA" id="ARBA00007379"/>
    </source>
</evidence>
<feature type="domain" description="ABC3 transporter permease C-terminal" evidence="12">
    <location>
        <begin position="189"/>
        <end position="306"/>
    </location>
</feature>
<evidence type="ECO:0000256" key="9">
    <source>
        <dbReference type="ARBA" id="ARBA00023306"/>
    </source>
</evidence>
<comment type="caution">
    <text evidence="14">The sequence shown here is derived from an EMBL/GenBank/DDBJ whole genome shotgun (WGS) entry which is preliminary data.</text>
</comment>
<dbReference type="InterPro" id="IPR058204">
    <property type="entry name" value="FtsX_firmicutes-type"/>
</dbReference>
<feature type="transmembrane region" description="Helical" evidence="11">
    <location>
        <begin position="33"/>
        <end position="56"/>
    </location>
</feature>
<evidence type="ECO:0000256" key="3">
    <source>
        <dbReference type="ARBA" id="ARBA00021907"/>
    </source>
</evidence>
<dbReference type="NCBIfam" id="NF038347">
    <property type="entry name" value="FtsX_Gpos"/>
    <property type="match status" value="1"/>
</dbReference>
<evidence type="ECO:0000256" key="8">
    <source>
        <dbReference type="ARBA" id="ARBA00023136"/>
    </source>
</evidence>
<dbReference type="Pfam" id="PF18075">
    <property type="entry name" value="FtsX_ECD"/>
    <property type="match status" value="1"/>
</dbReference>
<dbReference type="Proteomes" id="UP000229896">
    <property type="component" value="Unassembled WGS sequence"/>
</dbReference>
<keyword evidence="8 10" id="KW-0472">Membrane</keyword>
<dbReference type="PIRSF" id="PIRSF003097">
    <property type="entry name" value="FtsX"/>
    <property type="match status" value="1"/>
</dbReference>
<comment type="subcellular location">
    <subcellularLocation>
        <location evidence="1">Cell membrane</location>
        <topology evidence="1">Multi-pass membrane protein</topology>
    </subcellularLocation>
</comment>
<dbReference type="InterPro" id="IPR003838">
    <property type="entry name" value="ABC3_permease_C"/>
</dbReference>
<comment type="similarity">
    <text evidence="2 10">Belongs to the ABC-4 integral membrane protein family. FtsX subfamily.</text>
</comment>
<accession>A0A2M6YBX8</accession>
<keyword evidence="5 10" id="KW-0132">Cell division</keyword>
<evidence type="ECO:0000259" key="13">
    <source>
        <dbReference type="Pfam" id="PF18075"/>
    </source>
</evidence>
<dbReference type="GO" id="GO:0005886">
    <property type="term" value="C:plasma membrane"/>
    <property type="evidence" value="ECO:0007669"/>
    <property type="project" value="UniProtKB-SubCell"/>
</dbReference>
<dbReference type="AlphaFoldDB" id="A0A2M6YBX8"/>
<evidence type="ECO:0000256" key="5">
    <source>
        <dbReference type="ARBA" id="ARBA00022618"/>
    </source>
</evidence>
<keyword evidence="7 11" id="KW-1133">Transmembrane helix</keyword>
<dbReference type="Gene3D" id="3.30.70.3040">
    <property type="match status" value="1"/>
</dbReference>
<name>A0A2M6YBX8_9BACT</name>
<evidence type="ECO:0000256" key="4">
    <source>
        <dbReference type="ARBA" id="ARBA00022475"/>
    </source>
</evidence>
<dbReference type="GO" id="GO:0051301">
    <property type="term" value="P:cell division"/>
    <property type="evidence" value="ECO:0007669"/>
    <property type="project" value="UniProtKB-KW"/>
</dbReference>
<organism evidence="14 15">
    <name type="scientific">Candidatus Berkelbacteria bacterium CG08_land_8_20_14_0_20_39_8</name>
    <dbReference type="NCBI Taxonomy" id="1974511"/>
    <lineage>
        <taxon>Bacteria</taxon>
        <taxon>Candidatus Berkelbacteria</taxon>
    </lineage>
</organism>
<evidence type="ECO:0000313" key="15">
    <source>
        <dbReference type="Proteomes" id="UP000229896"/>
    </source>
</evidence>